<keyword evidence="2" id="KW-1185">Reference proteome</keyword>
<keyword evidence="1" id="KW-0808">Transferase</keyword>
<keyword evidence="1" id="KW-0489">Methyltransferase</keyword>
<dbReference type="Proteomes" id="UP000185003">
    <property type="component" value="Unassembled WGS sequence"/>
</dbReference>
<organism evidence="1 2">
    <name type="scientific">Chitinophaga niabensis</name>
    <dbReference type="NCBI Taxonomy" id="536979"/>
    <lineage>
        <taxon>Bacteria</taxon>
        <taxon>Pseudomonadati</taxon>
        <taxon>Bacteroidota</taxon>
        <taxon>Chitinophagia</taxon>
        <taxon>Chitinophagales</taxon>
        <taxon>Chitinophagaceae</taxon>
        <taxon>Chitinophaga</taxon>
    </lineage>
</organism>
<dbReference type="GO" id="GO:0032259">
    <property type="term" value="P:methylation"/>
    <property type="evidence" value="ECO:0007669"/>
    <property type="project" value="UniProtKB-KW"/>
</dbReference>
<dbReference type="OrthoDB" id="9789123at2"/>
<dbReference type="PANTHER" id="PTHR43861">
    <property type="entry name" value="TRANS-ACONITATE 2-METHYLTRANSFERASE-RELATED"/>
    <property type="match status" value="1"/>
</dbReference>
<dbReference type="PANTHER" id="PTHR43861:SF1">
    <property type="entry name" value="TRANS-ACONITATE 2-METHYLTRANSFERASE"/>
    <property type="match status" value="1"/>
</dbReference>
<dbReference type="Pfam" id="PF13489">
    <property type="entry name" value="Methyltransf_23"/>
    <property type="match status" value="1"/>
</dbReference>
<dbReference type="CDD" id="cd02440">
    <property type="entry name" value="AdoMet_MTases"/>
    <property type="match status" value="1"/>
</dbReference>
<dbReference type="GO" id="GO:0008168">
    <property type="term" value="F:methyltransferase activity"/>
    <property type="evidence" value="ECO:0007669"/>
    <property type="project" value="UniProtKB-KW"/>
</dbReference>
<proteinExistence type="predicted"/>
<dbReference type="AlphaFoldDB" id="A0A1N6DFL3"/>
<dbReference type="RefSeq" id="WP_074237868.1">
    <property type="nucleotide sequence ID" value="NZ_FSRA01000001.1"/>
</dbReference>
<accession>A0A1N6DFL3</accession>
<dbReference type="EMBL" id="FSRA01000001">
    <property type="protein sequence ID" value="SIN69497.1"/>
    <property type="molecule type" value="Genomic_DNA"/>
</dbReference>
<sequence>MQNQISNRDLLQYLKSLDFTAGFVDKLKVYYRPLVCPFVDLIGLLKPGEKIGDVGCGSGQFCLLLAEFAKPSYIFGIEINDRLVENARQLFDRYAHVPYHFEKFDGVHFPDAIGDLDVVFLNDVLHHVPKDSQHQFMKGLLAKMKPGARLIIKDINGASPLVYFNKMHDLVFAGEIGNELPPATVDKWLGEEGAKVLAFKKQRLYVYPHYTIVAEKH</sequence>
<gene>
    <name evidence="1" type="ORF">SAMN04488055_0692</name>
</gene>
<dbReference type="Gene3D" id="3.40.50.150">
    <property type="entry name" value="Vaccinia Virus protein VP39"/>
    <property type="match status" value="1"/>
</dbReference>
<name>A0A1N6DFL3_9BACT</name>
<dbReference type="InterPro" id="IPR029063">
    <property type="entry name" value="SAM-dependent_MTases_sf"/>
</dbReference>
<protein>
    <submittedName>
        <fullName evidence="1">Methyltransferase domain-containing protein</fullName>
    </submittedName>
</protein>
<dbReference type="SUPFAM" id="SSF53335">
    <property type="entry name" value="S-adenosyl-L-methionine-dependent methyltransferases"/>
    <property type="match status" value="1"/>
</dbReference>
<reference evidence="1 2" key="1">
    <citation type="submission" date="2016-11" db="EMBL/GenBank/DDBJ databases">
        <authorList>
            <person name="Jaros S."/>
            <person name="Januszkiewicz K."/>
            <person name="Wedrychowicz H."/>
        </authorList>
    </citation>
    <scope>NUCLEOTIDE SEQUENCE [LARGE SCALE GENOMIC DNA]</scope>
    <source>
        <strain evidence="1 2">DSM 24787</strain>
    </source>
</reference>
<evidence type="ECO:0000313" key="2">
    <source>
        <dbReference type="Proteomes" id="UP000185003"/>
    </source>
</evidence>
<dbReference type="STRING" id="536979.SAMN04488055_0692"/>
<evidence type="ECO:0000313" key="1">
    <source>
        <dbReference type="EMBL" id="SIN69497.1"/>
    </source>
</evidence>